<evidence type="ECO:0000313" key="1">
    <source>
        <dbReference type="EMBL" id="KAG9227402.1"/>
    </source>
</evidence>
<dbReference type="EMBL" id="WQMT02000001">
    <property type="protein sequence ID" value="KAG9227402.1"/>
    <property type="molecule type" value="Genomic_DNA"/>
</dbReference>
<evidence type="ECO:0000313" key="2">
    <source>
        <dbReference type="Proteomes" id="UP000824881"/>
    </source>
</evidence>
<comment type="caution">
    <text evidence="1">The sequence shown here is derived from an EMBL/GenBank/DDBJ whole genome shotgun (WGS) entry which is preliminary data.</text>
</comment>
<gene>
    <name evidence="1" type="ORF">CCMSSC00406_0004059</name>
</gene>
<organism evidence="1 2">
    <name type="scientific">Pleurotus cornucopiae</name>
    <name type="common">Cornucopia mushroom</name>
    <dbReference type="NCBI Taxonomy" id="5321"/>
    <lineage>
        <taxon>Eukaryota</taxon>
        <taxon>Fungi</taxon>
        <taxon>Dikarya</taxon>
        <taxon>Basidiomycota</taxon>
        <taxon>Agaricomycotina</taxon>
        <taxon>Agaricomycetes</taxon>
        <taxon>Agaricomycetidae</taxon>
        <taxon>Agaricales</taxon>
        <taxon>Pleurotineae</taxon>
        <taxon>Pleurotaceae</taxon>
        <taxon>Pleurotus</taxon>
    </lineage>
</organism>
<keyword evidence="2" id="KW-1185">Reference proteome</keyword>
<protein>
    <submittedName>
        <fullName evidence="1">Uncharacterized protein</fullName>
    </submittedName>
</protein>
<name>A0ACB7JA43_PLECO</name>
<accession>A0ACB7JA43</accession>
<reference evidence="1 2" key="1">
    <citation type="journal article" date="2021" name="Appl. Environ. Microbiol.">
        <title>Genetic linkage and physical mapping for an oyster mushroom Pleurotus cornucopiae and QTL analysis for the trait cap color.</title>
        <authorList>
            <person name="Zhang Y."/>
            <person name="Gao W."/>
            <person name="Sonnenberg A."/>
            <person name="Chen Q."/>
            <person name="Zhang J."/>
            <person name="Huang C."/>
        </authorList>
    </citation>
    <scope>NUCLEOTIDE SEQUENCE [LARGE SCALE GENOMIC DNA]</scope>
    <source>
        <strain evidence="1">CCMSSC00406</strain>
    </source>
</reference>
<dbReference type="Proteomes" id="UP000824881">
    <property type="component" value="Unassembled WGS sequence"/>
</dbReference>
<sequence length="955" mass="107489">MLRAQLHQQICRQVAGRSSVLVSLATPLATTRRTFSTTPNPFNALTSDAAKAAATPHPTVGKGQTPQRESSADGAITQSTPVTTVPTMIRGDWVLFHPVYTPEELKAVQILHKETKTMTDKIAYGLVRLARAGFDFVSRYKHKPLPPSHNMTLQELRNEGYLLDQNAWLNRILFLETIAGVPGMVGATLRHLQSLRLMRRDNGLIGSKPYPPQIHTLLSESENERMHLMTFMTLRRPTPFFRALVLGAQGVFYNLLFMTYIVSPRACHRFVGYLEEEAVITYTRCIQDLEAGRIPEWENEPAPEIAIDYWRLRPDAKLLDVLYAVRSDETTHRFVNHSLADLNTTTDVNPFAFREPDMHVKGNKIGFERSESEKYVQESHDLYLQEKQKGIATIMSTIACSGLLGLPTEILLAITYQLDLPEIVALSKVRGTHFDHPDSPTSKYFASTGQTSIAANLLTRDRTIWLHLFQSIKKSQQPLPQLISTYEDDLSVEDLELIVHSTQSTANLWARPRLPRPLIYNHLEASTVVSLDFFLDRWLLSIHLEGLVYLWDSSARGSPSPILNFSLNSRGWDISTSQYDVKSHSIISVISAQDGLHFRIYRIPLPKSVEEQPGPAELLRSFEGRRQFLLKTIDADRSLTVFVRSNRVKVVYWGDFDGSSPLSQAEAPRMARLSIAYNDTTEDLLDGLVTVRIFGPYLLAFRVRSLGVYALPLRQGDADHLLYKHMFSLNAFKNICISTVEIVSETAEPFDLRIQFTFLAYDVLQGLFMYEVCIRATSDYSITPMVDLTLIGVYPLAHIINAMTPPTMAHLAPYPTSSPNTSPSRGAPTPTPTQTSFGYSVSQAARGFISSYALGTQGRRAIWIERSRGSTTRDFIVWSKAIDPLEQPRTIEIMRRVIHTIGSYDLRDDVTCCALAEASGRIAFANRAGNIFLIPAIRQWDRMDDLIARLSARSI</sequence>
<proteinExistence type="predicted"/>